<name>A0A6J8CAR7_MYTCO</name>
<keyword evidence="3" id="KW-1185">Reference proteome</keyword>
<evidence type="ECO:0000256" key="1">
    <source>
        <dbReference type="SAM" id="MobiDB-lite"/>
    </source>
</evidence>
<feature type="region of interest" description="Disordered" evidence="1">
    <location>
        <begin position="119"/>
        <end position="152"/>
    </location>
</feature>
<feature type="compositionally biased region" description="Basic and acidic residues" evidence="1">
    <location>
        <begin position="123"/>
        <end position="136"/>
    </location>
</feature>
<dbReference type="AlphaFoldDB" id="A0A6J8CAR7"/>
<dbReference type="Proteomes" id="UP000507470">
    <property type="component" value="Unassembled WGS sequence"/>
</dbReference>
<organism evidence="2 3">
    <name type="scientific">Mytilus coruscus</name>
    <name type="common">Sea mussel</name>
    <dbReference type="NCBI Taxonomy" id="42192"/>
    <lineage>
        <taxon>Eukaryota</taxon>
        <taxon>Metazoa</taxon>
        <taxon>Spiralia</taxon>
        <taxon>Lophotrochozoa</taxon>
        <taxon>Mollusca</taxon>
        <taxon>Bivalvia</taxon>
        <taxon>Autobranchia</taxon>
        <taxon>Pteriomorphia</taxon>
        <taxon>Mytilida</taxon>
        <taxon>Mytiloidea</taxon>
        <taxon>Mytilidae</taxon>
        <taxon>Mytilinae</taxon>
        <taxon>Mytilus</taxon>
    </lineage>
</organism>
<evidence type="ECO:0000313" key="3">
    <source>
        <dbReference type="Proteomes" id="UP000507470"/>
    </source>
</evidence>
<accession>A0A6J8CAR7</accession>
<sequence>MQLTCCMNYQIAGNVVKGLPDFIPSSSSKNGICLKCNRTIEKIIKLEEELLHIRRDLSFKRQNVLKTQINIPSPRRATVTKRMLRSLVIPAEKQQRTELSTLIPIRLAQLQPFNELTKQPILKLDRQNQPEKDKPPEIMPKPKQTEGLSQQKTKISLQFTKEGLNSTDKDLTGEII</sequence>
<gene>
    <name evidence="2" type="ORF">MCOR_27559</name>
</gene>
<evidence type="ECO:0000313" key="2">
    <source>
        <dbReference type="EMBL" id="CAC5392631.1"/>
    </source>
</evidence>
<protein>
    <submittedName>
        <fullName evidence="2">Uncharacterized protein</fullName>
    </submittedName>
</protein>
<reference evidence="2 3" key="1">
    <citation type="submission" date="2020-06" db="EMBL/GenBank/DDBJ databases">
        <authorList>
            <person name="Li R."/>
            <person name="Bekaert M."/>
        </authorList>
    </citation>
    <scope>NUCLEOTIDE SEQUENCE [LARGE SCALE GENOMIC DNA]</scope>
    <source>
        <strain evidence="3">wild</strain>
    </source>
</reference>
<dbReference type="EMBL" id="CACVKT020005020">
    <property type="protein sequence ID" value="CAC5392631.1"/>
    <property type="molecule type" value="Genomic_DNA"/>
</dbReference>
<dbReference type="OrthoDB" id="5963255at2759"/>
<proteinExistence type="predicted"/>